<protein>
    <submittedName>
        <fullName evidence="6">TonB-dependent receptor</fullName>
    </submittedName>
</protein>
<comment type="subcellular location">
    <subcellularLocation>
        <location evidence="1">Cell outer membrane</location>
        <topology evidence="1">Multi-pass membrane protein</topology>
    </subcellularLocation>
</comment>
<keyword evidence="1 2" id="KW-0472">Membrane</keyword>
<keyword evidence="1" id="KW-0812">Transmembrane</keyword>
<dbReference type="Pfam" id="PF13715">
    <property type="entry name" value="CarbopepD_reg_2"/>
    <property type="match status" value="1"/>
</dbReference>
<dbReference type="Pfam" id="PF00593">
    <property type="entry name" value="TonB_dep_Rec_b-barrel"/>
    <property type="match status" value="1"/>
</dbReference>
<keyword evidence="3" id="KW-0732">Signal</keyword>
<comment type="caution">
    <text evidence="6">The sequence shown here is derived from an EMBL/GenBank/DDBJ whole genome shotgun (WGS) entry which is preliminary data.</text>
</comment>
<accession>A0A9E2SBL4</accession>
<dbReference type="InterPro" id="IPR023997">
    <property type="entry name" value="TonB-dep_OMP_SusC/RagA_CS"/>
</dbReference>
<dbReference type="Pfam" id="PF07715">
    <property type="entry name" value="Plug"/>
    <property type="match status" value="1"/>
</dbReference>
<keyword evidence="1" id="KW-1134">Transmembrane beta strand</keyword>
<evidence type="ECO:0000256" key="1">
    <source>
        <dbReference type="PROSITE-ProRule" id="PRU01360"/>
    </source>
</evidence>
<evidence type="ECO:0000256" key="2">
    <source>
        <dbReference type="RuleBase" id="RU003357"/>
    </source>
</evidence>
<dbReference type="GO" id="GO:0009279">
    <property type="term" value="C:cell outer membrane"/>
    <property type="evidence" value="ECO:0007669"/>
    <property type="project" value="UniProtKB-SubCell"/>
</dbReference>
<dbReference type="AlphaFoldDB" id="A0A9E2SBL4"/>
<feature type="signal peptide" evidence="3">
    <location>
        <begin position="1"/>
        <end position="20"/>
    </location>
</feature>
<evidence type="ECO:0000313" key="7">
    <source>
        <dbReference type="Proteomes" id="UP000812270"/>
    </source>
</evidence>
<evidence type="ECO:0000259" key="4">
    <source>
        <dbReference type="Pfam" id="PF00593"/>
    </source>
</evidence>
<dbReference type="InterPro" id="IPR039426">
    <property type="entry name" value="TonB-dep_rcpt-like"/>
</dbReference>
<name>A0A9E2SBL4_9BACT</name>
<comment type="similarity">
    <text evidence="1 2">Belongs to the TonB-dependent receptor family.</text>
</comment>
<keyword evidence="1" id="KW-0998">Cell outer membrane</keyword>
<dbReference type="InterPro" id="IPR000531">
    <property type="entry name" value="Beta-barrel_TonB"/>
</dbReference>
<dbReference type="InterPro" id="IPR012910">
    <property type="entry name" value="Plug_dom"/>
</dbReference>
<organism evidence="6 7">
    <name type="scientific">Pinibacter aurantiacus</name>
    <dbReference type="NCBI Taxonomy" id="2851599"/>
    <lineage>
        <taxon>Bacteria</taxon>
        <taxon>Pseudomonadati</taxon>
        <taxon>Bacteroidota</taxon>
        <taxon>Chitinophagia</taxon>
        <taxon>Chitinophagales</taxon>
        <taxon>Chitinophagaceae</taxon>
        <taxon>Pinibacter</taxon>
    </lineage>
</organism>
<evidence type="ECO:0000259" key="5">
    <source>
        <dbReference type="Pfam" id="PF07715"/>
    </source>
</evidence>
<keyword evidence="2" id="KW-0798">TonB box</keyword>
<dbReference type="NCBIfam" id="TIGR04057">
    <property type="entry name" value="SusC_RagA_signa"/>
    <property type="match status" value="1"/>
</dbReference>
<evidence type="ECO:0000313" key="6">
    <source>
        <dbReference type="EMBL" id="MBV4359142.1"/>
    </source>
</evidence>
<feature type="chain" id="PRO_5038498391" evidence="3">
    <location>
        <begin position="21"/>
        <end position="1067"/>
    </location>
</feature>
<gene>
    <name evidence="6" type="ORF">KTO63_18385</name>
</gene>
<keyword evidence="1" id="KW-0813">Transport</keyword>
<dbReference type="InterPro" id="IPR023996">
    <property type="entry name" value="TonB-dep_OMP_SusC/RagA"/>
</dbReference>
<proteinExistence type="inferred from homology"/>
<dbReference type="RefSeq" id="WP_217793050.1">
    <property type="nucleotide sequence ID" value="NZ_JAHSPG010000014.1"/>
</dbReference>
<reference evidence="6" key="1">
    <citation type="submission" date="2021-06" db="EMBL/GenBank/DDBJ databases">
        <authorList>
            <person name="Huq M.A."/>
        </authorList>
    </citation>
    <scope>NUCLEOTIDE SEQUENCE</scope>
    <source>
        <strain evidence="6">MAH-26</strain>
    </source>
</reference>
<sequence>MRKQLLMLLGIVLLSTLSFAQTRQISGKVTDEKGNPIFGVSVVVKDTKTGTVTKEDGSFSFSAPATAKTLVISGVGFAEKRVSVGSGAINVSLEKDDKKLDEIVVVGYGTKTVKEVTGSVAKVKAEKIVAEPLASFDQALAGKAAGVQIGLSTGTLADRTQIRIRGINSVSASAQPLVVIDGIPQMDAGGGNLNGFNSGNGTRFDPLALVNTADIESMEILKDAGSAVMYGSRASNGVILITTKRGKRGTVKTSIDSKVGWASASKLPSLLNVDQFTTIQNEKVSNRYGQTYGTYPPAKPSDVNKDGVNDNTDWMSVLYRTGMTYDNSISFSGGADKLTVYGSARYLKQEGIIQTNQLKTGQIRLNLDFVPKSWFKAGLQTSYSRTLNNGVLSDGYIAGVSISGWTAPPNVSPFNPDGPSGYNLTAAGLLGLGNNVPSAKTSTGSTVSLLPSASYYSNVLAVLKTGRNDNTAQDLRANIYGEIQPLKGLKYTSKLGLQYLGNLEDQYTAPIISGLGTTYGGLVQDQNRTWNQWTWQNYINYDKTFGSDHKLGVVAGIENQYTKYQYWYTGAANFSDPYFTHIIDGAYTNTQPGQTTVLDNTGGDLNSRGIISYFGRANYSYAGKYFVEVAVRRDGYSGFGADNQFGTFPSISAGWELTKEHFMESVRWVNYLKLRGSYGIVGNSAGIGPYDSRTLYSGKSYTSLTGLGIKQAGNSALQWESAKKMDIGFDATFLKGRLSATVDYFDNNVDKLLLNAPVIYTVGIPNSSISYNVGKMYNKGWEFTINATPVATKDFTWTTSFNFTTIKNRVTELVAANKNSDIAGAFTYTVASVDKPLGTFWLPTWAGVDPNNGNPMWYAADGTHKIWDFASQKWLKDDGSAASALGIADYKYTGKSGLPTWYGGWDNTFTYKSFDLGFAVNYTGGNYIYNATKAGMVTNFFSNNFSDVLNRWQKKGDVTDMPKLYANDNAANAASTRFLEKGDYLRVRTISLGYTLPASLLRKMDIEKFRVFAQVYNPFIITKYSGLDPDVNYISQGATNTSNLTLGVDNRATPQMKVFTVGLNVGF</sequence>
<evidence type="ECO:0000256" key="3">
    <source>
        <dbReference type="SAM" id="SignalP"/>
    </source>
</evidence>
<feature type="domain" description="TonB-dependent receptor plug" evidence="5">
    <location>
        <begin position="113"/>
        <end position="238"/>
    </location>
</feature>
<feature type="domain" description="TonB-dependent receptor-like beta-barrel" evidence="4">
    <location>
        <begin position="435"/>
        <end position="922"/>
    </location>
</feature>
<dbReference type="EMBL" id="JAHSPG010000014">
    <property type="protein sequence ID" value="MBV4359142.1"/>
    <property type="molecule type" value="Genomic_DNA"/>
</dbReference>
<dbReference type="PROSITE" id="PS52016">
    <property type="entry name" value="TONB_DEPENDENT_REC_3"/>
    <property type="match status" value="1"/>
</dbReference>
<keyword evidence="7" id="KW-1185">Reference proteome</keyword>
<dbReference type="Proteomes" id="UP000812270">
    <property type="component" value="Unassembled WGS sequence"/>
</dbReference>
<dbReference type="NCBIfam" id="TIGR04056">
    <property type="entry name" value="OMP_RagA_SusC"/>
    <property type="match status" value="1"/>
</dbReference>
<keyword evidence="6" id="KW-0675">Receptor</keyword>